<comment type="cofactor">
    <cofactor evidence="15">
        <name>thiamine diphosphate</name>
        <dbReference type="ChEBI" id="CHEBI:58937"/>
    </cofactor>
    <text evidence="15">Binds 1 thiamine pyrophosphate per subunit. During the reaction, the substrate forms a covalent intermediate with the cofactor.</text>
</comment>
<evidence type="ECO:0000256" key="15">
    <source>
        <dbReference type="PIRSR" id="PIRSR605478-3"/>
    </source>
</evidence>
<dbReference type="InterPro" id="IPR020826">
    <property type="entry name" value="Transketolase_BS"/>
</dbReference>
<dbReference type="SMART" id="SM00861">
    <property type="entry name" value="Transket_pyr"/>
    <property type="match status" value="1"/>
</dbReference>
<comment type="similarity">
    <text evidence="3">Belongs to the transketolase family.</text>
</comment>
<feature type="binding site" evidence="16">
    <location>
        <position position="191"/>
    </location>
    <ligand>
        <name>Mg(2+)</name>
        <dbReference type="ChEBI" id="CHEBI:18420"/>
    </ligand>
</feature>
<dbReference type="AlphaFoldDB" id="A0A238DAD0"/>
<evidence type="ECO:0000256" key="11">
    <source>
        <dbReference type="ARBA" id="ARBA00049473"/>
    </source>
</evidence>
<reference evidence="20 21" key="1">
    <citation type="submission" date="2016-06" db="EMBL/GenBank/DDBJ databases">
        <authorList>
            <person name="Kjaerup R.B."/>
            <person name="Dalgaard T.S."/>
            <person name="Juul-Madsen H.R."/>
        </authorList>
    </citation>
    <scope>NUCLEOTIDE SEQUENCE [LARGE SCALE GENOMIC DNA]</scope>
    <source>
        <strain evidence="20 21">DSM 16361</strain>
    </source>
</reference>
<evidence type="ECO:0000256" key="1">
    <source>
        <dbReference type="ARBA" id="ARBA00001913"/>
    </source>
</evidence>
<dbReference type="GO" id="GO:0009052">
    <property type="term" value="P:pentose-phosphate shunt, non-oxidative branch"/>
    <property type="evidence" value="ECO:0007669"/>
    <property type="project" value="UniProtKB-ARBA"/>
</dbReference>
<feature type="binding site" evidence="15">
    <location>
        <position position="482"/>
    </location>
    <ligand>
        <name>thiamine diphosphate</name>
        <dbReference type="ChEBI" id="CHEBI:58937"/>
    </ligand>
</feature>
<dbReference type="PANTHER" id="PTHR43522">
    <property type="entry name" value="TRANSKETOLASE"/>
    <property type="match status" value="1"/>
</dbReference>
<proteinExistence type="inferred from homology"/>
<dbReference type="InterPro" id="IPR005478">
    <property type="entry name" value="Transketolase_bac-like"/>
</dbReference>
<evidence type="ECO:0000256" key="5">
    <source>
        <dbReference type="ARBA" id="ARBA00013152"/>
    </source>
</evidence>
<feature type="binding site" evidence="15">
    <location>
        <position position="192"/>
    </location>
    <ligand>
        <name>thiamine diphosphate</name>
        <dbReference type="ChEBI" id="CHEBI:58937"/>
    </ligand>
</feature>
<evidence type="ECO:0000256" key="8">
    <source>
        <dbReference type="ARBA" id="ARBA00022837"/>
    </source>
</evidence>
<evidence type="ECO:0000256" key="14">
    <source>
        <dbReference type="PIRSR" id="PIRSR605478-2"/>
    </source>
</evidence>
<feature type="binding site" evidence="14">
    <location>
        <position position="420"/>
    </location>
    <ligand>
        <name>substrate</name>
    </ligand>
</feature>
<feature type="binding site" evidence="14">
    <location>
        <position position="514"/>
    </location>
    <ligand>
        <name>substrate</name>
    </ligand>
</feature>
<evidence type="ECO:0000256" key="9">
    <source>
        <dbReference type="ARBA" id="ARBA00022842"/>
    </source>
</evidence>
<evidence type="ECO:0000256" key="16">
    <source>
        <dbReference type="PIRSR" id="PIRSR605478-4"/>
    </source>
</evidence>
<evidence type="ECO:0000256" key="10">
    <source>
        <dbReference type="ARBA" id="ARBA00023052"/>
    </source>
</evidence>
<dbReference type="EMBL" id="FLMQ01000058">
    <property type="protein sequence ID" value="SBP90130.1"/>
    <property type="molecule type" value="Genomic_DNA"/>
</dbReference>
<dbReference type="GO" id="GO:0004802">
    <property type="term" value="F:transketolase activity"/>
    <property type="evidence" value="ECO:0007669"/>
    <property type="project" value="UniProtKB-UniRule"/>
</dbReference>
<dbReference type="FunFam" id="3.40.50.970:FF:000003">
    <property type="entry name" value="Transketolase"/>
    <property type="match status" value="1"/>
</dbReference>
<evidence type="ECO:0000256" key="4">
    <source>
        <dbReference type="ARBA" id="ARBA00011738"/>
    </source>
</evidence>
<feature type="site" description="Important for catalytic activity" evidence="17">
    <location>
        <position position="297"/>
    </location>
</feature>
<comment type="cofactor">
    <cofactor evidence="1">
        <name>Ca(2+)</name>
        <dbReference type="ChEBI" id="CHEBI:29108"/>
    </cofactor>
</comment>
<feature type="binding site" evidence="14">
    <location>
        <position position="565"/>
    </location>
    <ligand>
        <name>substrate</name>
    </ligand>
</feature>
<organism evidence="20 21">
    <name type="scientific">Thiomonas delicata</name>
    <name type="common">Thiomonas cuprina</name>
    <dbReference type="NCBI Taxonomy" id="364030"/>
    <lineage>
        <taxon>Bacteria</taxon>
        <taxon>Pseudomonadati</taxon>
        <taxon>Pseudomonadota</taxon>
        <taxon>Betaproteobacteria</taxon>
        <taxon>Burkholderiales</taxon>
        <taxon>Thiomonas</taxon>
    </lineage>
</organism>
<keyword evidence="6 20" id="KW-0808">Transferase</keyword>
<feature type="binding site" evidence="15">
    <location>
        <begin position="150"/>
        <end position="152"/>
    </location>
    <ligand>
        <name>thiamine diphosphate</name>
        <dbReference type="ChEBI" id="CHEBI:58937"/>
    </ligand>
</feature>
<dbReference type="InterPro" id="IPR005475">
    <property type="entry name" value="Transketolase-like_Pyr-bd"/>
</dbReference>
<dbReference type="InterPro" id="IPR005474">
    <property type="entry name" value="Transketolase_N"/>
</dbReference>
<dbReference type="GO" id="GO:0005829">
    <property type="term" value="C:cytosol"/>
    <property type="evidence" value="ECO:0007669"/>
    <property type="project" value="TreeGrafter"/>
</dbReference>
<protein>
    <recommendedName>
        <fullName evidence="5 12">Transketolase</fullName>
        <ecNumber evidence="5 12">2.2.1.1</ecNumber>
    </recommendedName>
</protein>
<comment type="subunit">
    <text evidence="4">Homodimer.</text>
</comment>
<sequence length="722" mass="77760">MNQRVQSIHPADSNEARDAAQRDQLCINTLRTLSIDAVQKANSGHPGTPLDAAPVAYCLWQRFLRYDPNAPDWPNRDRFVLSSGHASALLYSLLFLCGVKPQAASGSETGAASHGKAVTMDALQHFRQAGSCCTGHPEFGDAVGVETTTGPLGQGAATSVGMAIASAWLAATYNRPGFALFDHNVYALCGDGDMMEGVSSEAASLAGHLKLANLCWIYDDNHISIEGSTAITFTEDVGARFEAYGWQVIHVADANDLEALTHSLQRFIDTEDRPTMIIVQSHIGYGSPHKQDTKEAHGEALGAAEVRLVKEFFGFDPDVQFAVPNGVTEHFSAKFGARGASIHADWATLFNAYRSQYPDLALQIERMQQRALPDGLDSSLPSFAADPKGIATRDASAKVLNALAAHIPWLLGGAADLSPSTKTHLSFDFAGDFEPPAEPEDRAHSYAGRNLHFGVREHAMCAVANGLSLSKLRAFAASFFVFTDYCRGAIRLSAMMGLPVIYIWTHDSISMGEDGPTHQPVEQLASFRAMPGMVLLRPADANEVAEAWKVIMRMTDRPVSLVLTRQVLPTLDRRHYASAAGLARGAYVLADAADGEPDVLLLATGSEVALCVAAREQLMRDGIQTRVVSMPSWELFEAESEAYRDSVLPPAVTARVSVEAASPLGWERYVGQRGAVLGMRTFGLSAPGKVTEGHFGFDVTHVVEAARRQLVRQPSTSSGARA</sequence>
<evidence type="ECO:0000256" key="6">
    <source>
        <dbReference type="ARBA" id="ARBA00022679"/>
    </source>
</evidence>
<evidence type="ECO:0000256" key="7">
    <source>
        <dbReference type="ARBA" id="ARBA00022723"/>
    </source>
</evidence>
<feature type="binding site" evidence="14">
    <location>
        <position position="297"/>
    </location>
    <ligand>
        <name>substrate</name>
    </ligand>
</feature>
<keyword evidence="7 16" id="KW-0479">Metal-binding</keyword>
<feature type="binding site" evidence="14">
    <location>
        <position position="393"/>
    </location>
    <ligand>
        <name>substrate</name>
    </ligand>
</feature>
<dbReference type="InterPro" id="IPR055152">
    <property type="entry name" value="Transketolase-like_C_2"/>
</dbReference>
<dbReference type="InterPro" id="IPR033247">
    <property type="entry name" value="Transketolase_fam"/>
</dbReference>
<dbReference type="SUPFAM" id="SSF52922">
    <property type="entry name" value="TK C-terminal domain-like"/>
    <property type="match status" value="1"/>
</dbReference>
<feature type="binding site" evidence="16">
    <location>
        <position position="221"/>
    </location>
    <ligand>
        <name>Mg(2+)</name>
        <dbReference type="ChEBI" id="CHEBI:18420"/>
    </ligand>
</feature>
<dbReference type="RefSeq" id="WP_094162041.1">
    <property type="nucleotide sequence ID" value="NZ_LT592171.1"/>
</dbReference>
<evidence type="ECO:0000256" key="3">
    <source>
        <dbReference type="ARBA" id="ARBA00007131"/>
    </source>
</evidence>
<accession>A0A238DAD0</accession>
<keyword evidence="10 15" id="KW-0786">Thiamine pyrophosphate</keyword>
<dbReference type="InterPro" id="IPR009014">
    <property type="entry name" value="Transketo_C/PFOR_II"/>
</dbReference>
<feature type="binding site" evidence="14">
    <location>
        <position position="506"/>
    </location>
    <ligand>
        <name>substrate</name>
    </ligand>
</feature>
<feature type="active site" description="Proton donor" evidence="13">
    <location>
        <position position="457"/>
    </location>
</feature>
<evidence type="ECO:0000313" key="20">
    <source>
        <dbReference type="EMBL" id="SBP90130.1"/>
    </source>
</evidence>
<evidence type="ECO:0000256" key="18">
    <source>
        <dbReference type="SAM" id="MobiDB-lite"/>
    </source>
</evidence>
<dbReference type="EC" id="2.2.1.1" evidence="5 12"/>
<name>A0A238DAD0_THIDL</name>
<comment type="catalytic activity">
    <reaction evidence="11">
        <text>D-sedoheptulose 7-phosphate + D-glyceraldehyde 3-phosphate = aldehydo-D-ribose 5-phosphate + D-xylulose 5-phosphate</text>
        <dbReference type="Rhea" id="RHEA:10508"/>
        <dbReference type="ChEBI" id="CHEBI:57483"/>
        <dbReference type="ChEBI" id="CHEBI:57737"/>
        <dbReference type="ChEBI" id="CHEBI:58273"/>
        <dbReference type="ChEBI" id="CHEBI:59776"/>
        <dbReference type="EC" id="2.2.1.1"/>
    </reaction>
</comment>
<keyword evidence="8" id="KW-0106">Calcium</keyword>
<dbReference type="Pfam" id="PF02779">
    <property type="entry name" value="Transket_pyr"/>
    <property type="match status" value="1"/>
</dbReference>
<feature type="binding site" evidence="15">
    <location>
        <position position="297"/>
    </location>
    <ligand>
        <name>thiamine diphosphate</name>
        <dbReference type="ChEBI" id="CHEBI:58937"/>
    </ligand>
</feature>
<feature type="binding site" evidence="14">
    <location>
        <position position="45"/>
    </location>
    <ligand>
        <name>substrate</name>
    </ligand>
</feature>
<dbReference type="OrthoDB" id="8732661at2"/>
<dbReference type="FunFam" id="3.40.50.970:FF:000004">
    <property type="entry name" value="Transketolase"/>
    <property type="match status" value="1"/>
</dbReference>
<evidence type="ECO:0000259" key="19">
    <source>
        <dbReference type="SMART" id="SM00861"/>
    </source>
</evidence>
<feature type="region of interest" description="Disordered" evidence="18">
    <location>
        <begin position="1"/>
        <end position="20"/>
    </location>
</feature>
<evidence type="ECO:0000313" key="21">
    <source>
        <dbReference type="Proteomes" id="UP000214566"/>
    </source>
</evidence>
<evidence type="ECO:0000256" key="13">
    <source>
        <dbReference type="PIRSR" id="PIRSR605478-1"/>
    </source>
</evidence>
<dbReference type="PANTHER" id="PTHR43522:SF2">
    <property type="entry name" value="TRANSKETOLASE 1-RELATED"/>
    <property type="match status" value="1"/>
</dbReference>
<dbReference type="PROSITE" id="PS00802">
    <property type="entry name" value="TRANSKETOLASE_2"/>
    <property type="match status" value="1"/>
</dbReference>
<keyword evidence="9 16" id="KW-0460">Magnesium</keyword>
<dbReference type="CDD" id="cd07033">
    <property type="entry name" value="TPP_PYR_DXS_TK_like"/>
    <property type="match status" value="1"/>
</dbReference>
<keyword evidence="21" id="KW-1185">Reference proteome</keyword>
<comment type="cofactor">
    <cofactor evidence="2">
        <name>Co(2+)</name>
        <dbReference type="ChEBI" id="CHEBI:48828"/>
    </cofactor>
</comment>
<feature type="binding site" evidence="15">
    <location>
        <position position="85"/>
    </location>
    <ligand>
        <name>thiamine diphosphate</name>
        <dbReference type="ChEBI" id="CHEBI:58937"/>
    </ligand>
</feature>
<dbReference type="NCBIfam" id="TIGR00232">
    <property type="entry name" value="tktlase_bact"/>
    <property type="match status" value="1"/>
</dbReference>
<evidence type="ECO:0000256" key="17">
    <source>
        <dbReference type="PIRSR" id="PIRSR605478-5"/>
    </source>
</evidence>
<dbReference type="Pfam" id="PF22613">
    <property type="entry name" value="Transketolase_C_1"/>
    <property type="match status" value="1"/>
</dbReference>
<dbReference type="SUPFAM" id="SSF52518">
    <property type="entry name" value="Thiamin diphosphate-binding fold (THDP-binding)"/>
    <property type="match status" value="2"/>
</dbReference>
<evidence type="ECO:0000256" key="2">
    <source>
        <dbReference type="ARBA" id="ARBA00001941"/>
    </source>
</evidence>
<feature type="site" description="Important for catalytic activity" evidence="17">
    <location>
        <position position="45"/>
    </location>
</feature>
<feature type="binding site" evidence="16">
    <location>
        <position position="223"/>
    </location>
    <ligand>
        <name>Mg(2+)</name>
        <dbReference type="ChEBI" id="CHEBI:18420"/>
    </ligand>
</feature>
<dbReference type="Proteomes" id="UP000214566">
    <property type="component" value="Unassembled WGS sequence"/>
</dbReference>
<dbReference type="InterPro" id="IPR029061">
    <property type="entry name" value="THDP-binding"/>
</dbReference>
<dbReference type="GO" id="GO:0046872">
    <property type="term" value="F:metal ion binding"/>
    <property type="evidence" value="ECO:0007669"/>
    <property type="project" value="UniProtKB-KW"/>
</dbReference>
<dbReference type="FunFam" id="3.40.50.920:FF:000003">
    <property type="entry name" value="Transketolase"/>
    <property type="match status" value="1"/>
</dbReference>
<dbReference type="Gene3D" id="3.40.50.920">
    <property type="match status" value="1"/>
</dbReference>
<gene>
    <name evidence="20" type="primary">tkt</name>
    <name evidence="20" type="ORF">THIARS_90280</name>
</gene>
<comment type="cofactor">
    <cofactor evidence="16">
        <name>Mg(2+)</name>
        <dbReference type="ChEBI" id="CHEBI:18420"/>
    </cofactor>
    <text evidence="16">Binds 1 Mg(2+) ion per subunit. Can also utilize other divalent metal cations, such as Ca(2+), Mn(2+) and Co(2+).</text>
</comment>
<evidence type="ECO:0000256" key="12">
    <source>
        <dbReference type="NCBIfam" id="TIGR00232"/>
    </source>
</evidence>
<dbReference type="Gene3D" id="3.40.50.970">
    <property type="match status" value="2"/>
</dbReference>
<dbReference type="Pfam" id="PF00456">
    <property type="entry name" value="Transketolase_N"/>
    <property type="match status" value="1"/>
</dbReference>
<feature type="domain" description="Transketolase-like pyrimidine-binding" evidence="19">
    <location>
        <begin position="390"/>
        <end position="570"/>
    </location>
</feature>
<dbReference type="CDD" id="cd02012">
    <property type="entry name" value="TPP_TK"/>
    <property type="match status" value="1"/>
</dbReference>
<feature type="binding site" evidence="14">
    <location>
        <position position="518"/>
    </location>
    <ligand>
        <name>substrate</name>
    </ligand>
</feature>
<feature type="binding site" evidence="15">
    <location>
        <position position="221"/>
    </location>
    <ligand>
        <name>thiamine diphosphate</name>
        <dbReference type="ChEBI" id="CHEBI:58937"/>
    </ligand>
</feature>